<dbReference type="GO" id="GO:0046872">
    <property type="term" value="F:metal ion binding"/>
    <property type="evidence" value="ECO:0007669"/>
    <property type="project" value="UniProtKB-KW"/>
</dbReference>
<feature type="site" description="Stabilizes the phosphoryl group" evidence="9">
    <location>
        <position position="120"/>
    </location>
</feature>
<feature type="binding site" evidence="10">
    <location>
        <position position="116"/>
    </location>
    <ligand>
        <name>Zn(2+)</name>
        <dbReference type="ChEBI" id="CHEBI:29105"/>
    </ligand>
</feature>
<comment type="subcellular location">
    <subcellularLocation>
        <location evidence="1 7">Cytoplasm</location>
    </subcellularLocation>
</comment>
<protein>
    <recommendedName>
        <fullName evidence="6 7">D,D-heptose 1,7-bisphosphate phosphatase</fullName>
        <ecNumber evidence="7">3.1.3.-</ecNumber>
    </recommendedName>
</protein>
<proteinExistence type="inferred from homology"/>
<feature type="site" description="Stabilizes the phosphoryl group" evidence="9">
    <location>
        <position position="59"/>
    </location>
</feature>
<evidence type="ECO:0000256" key="2">
    <source>
        <dbReference type="ARBA" id="ARBA00022490"/>
    </source>
</evidence>
<keyword evidence="10" id="KW-0460">Magnesium</keyword>
<dbReference type="NCBIfam" id="TIGR01662">
    <property type="entry name" value="HAD-SF-IIIA"/>
    <property type="match status" value="1"/>
</dbReference>
<keyword evidence="2 7" id="KW-0963">Cytoplasm</keyword>
<evidence type="ECO:0000256" key="4">
    <source>
        <dbReference type="ARBA" id="ARBA00022801"/>
    </source>
</evidence>
<feature type="active site" description="Nucleophile" evidence="8">
    <location>
        <position position="11"/>
    </location>
</feature>
<dbReference type="InterPro" id="IPR006543">
    <property type="entry name" value="Histidinol-phos"/>
</dbReference>
<keyword evidence="3 10" id="KW-0479">Metal-binding</keyword>
<evidence type="ECO:0000256" key="7">
    <source>
        <dbReference type="PIRNR" id="PIRNR004682"/>
    </source>
</evidence>
<dbReference type="InterPro" id="IPR036412">
    <property type="entry name" value="HAD-like_sf"/>
</dbReference>
<organism evidence="11 12">
    <name type="scientific">Sorangium cellulosum</name>
    <name type="common">Polyangium cellulosum</name>
    <dbReference type="NCBI Taxonomy" id="56"/>
    <lineage>
        <taxon>Bacteria</taxon>
        <taxon>Pseudomonadati</taxon>
        <taxon>Myxococcota</taxon>
        <taxon>Polyangia</taxon>
        <taxon>Polyangiales</taxon>
        <taxon>Polyangiaceae</taxon>
        <taxon>Sorangium</taxon>
    </lineage>
</organism>
<dbReference type="EMBL" id="JELY01000860">
    <property type="protein sequence ID" value="KYF57812.1"/>
    <property type="molecule type" value="Genomic_DNA"/>
</dbReference>
<dbReference type="PIRSF" id="PIRSF004682">
    <property type="entry name" value="GmhB"/>
    <property type="match status" value="1"/>
</dbReference>
<keyword evidence="10" id="KW-0862">Zinc</keyword>
<gene>
    <name evidence="11" type="ORF">BE08_35030</name>
</gene>
<dbReference type="AlphaFoldDB" id="A0A150PQ77"/>
<dbReference type="SUPFAM" id="SSF56784">
    <property type="entry name" value="HAD-like"/>
    <property type="match status" value="1"/>
</dbReference>
<dbReference type="InterPro" id="IPR023214">
    <property type="entry name" value="HAD_sf"/>
</dbReference>
<dbReference type="InterPro" id="IPR006549">
    <property type="entry name" value="HAD-SF_hydro_IIIA"/>
</dbReference>
<sequence>MARRGILLDRDGTLIDVVRDPELGVVVTAFHPDQIRLLPGAIEGLRRLQEAGFLLAIATNQPGAAKGQVPWAAIERTNRALVDRLREAGVAIAALAACPHHPEGGPGGDPSLIGPCGCRKPEPGLLTSIARDLDLDVAASWMIGDAPSDVAAARAAGMRAGLLLDRRRCELCPLRGEALVPCPDRVAPRLDLLAAEILADPRG</sequence>
<feature type="binding site" evidence="10">
    <location>
        <position position="9"/>
    </location>
    <ligand>
        <name>Mg(2+)</name>
        <dbReference type="ChEBI" id="CHEBI:18420"/>
    </ligand>
</feature>
<dbReference type="Gene3D" id="3.40.50.1000">
    <property type="entry name" value="HAD superfamily/HAD-like"/>
    <property type="match status" value="1"/>
</dbReference>
<evidence type="ECO:0000256" key="8">
    <source>
        <dbReference type="PIRSR" id="PIRSR004682-1"/>
    </source>
</evidence>
<comment type="caution">
    <text evidence="11">The sequence shown here is derived from an EMBL/GenBank/DDBJ whole genome shotgun (WGS) entry which is preliminary data.</text>
</comment>
<dbReference type="NCBIfam" id="TIGR01656">
    <property type="entry name" value="Histidinol-ppas"/>
    <property type="match status" value="1"/>
</dbReference>
<keyword evidence="4 7" id="KW-0378">Hydrolase</keyword>
<feature type="binding site" evidence="10">
    <location>
        <position position="145"/>
    </location>
    <ligand>
        <name>Mg(2+)</name>
        <dbReference type="ChEBI" id="CHEBI:18420"/>
    </ligand>
</feature>
<dbReference type="EC" id="3.1.3.-" evidence="7"/>
<feature type="site" description="Contributes to substrate recognition" evidence="9">
    <location>
        <position position="119"/>
    </location>
</feature>
<feature type="binding site" evidence="10">
    <location>
        <position position="11"/>
    </location>
    <ligand>
        <name>Mg(2+)</name>
        <dbReference type="ChEBI" id="CHEBI:18420"/>
    </ligand>
</feature>
<evidence type="ECO:0000256" key="5">
    <source>
        <dbReference type="ARBA" id="ARBA00023277"/>
    </source>
</evidence>
<evidence type="ECO:0000256" key="1">
    <source>
        <dbReference type="ARBA" id="ARBA00004496"/>
    </source>
</evidence>
<dbReference type="Proteomes" id="UP000075420">
    <property type="component" value="Unassembled WGS sequence"/>
</dbReference>
<dbReference type="GO" id="GO:0005975">
    <property type="term" value="P:carbohydrate metabolic process"/>
    <property type="evidence" value="ECO:0007669"/>
    <property type="project" value="InterPro"/>
</dbReference>
<comment type="cofactor">
    <cofactor evidence="10">
        <name>Mg(2+)</name>
        <dbReference type="ChEBI" id="CHEBI:18420"/>
    </cofactor>
</comment>
<evidence type="ECO:0000256" key="6">
    <source>
        <dbReference type="ARBA" id="ARBA00031828"/>
    </source>
</evidence>
<dbReference type="GO" id="GO:0005737">
    <property type="term" value="C:cytoplasm"/>
    <property type="evidence" value="ECO:0007669"/>
    <property type="project" value="UniProtKB-SubCell"/>
</dbReference>
<keyword evidence="5 7" id="KW-0119">Carbohydrate metabolism</keyword>
<dbReference type="PANTHER" id="PTHR42891">
    <property type="entry name" value="D-GLYCERO-BETA-D-MANNO-HEPTOSE-1,7-BISPHOSPHATE 7-PHOSPHATASE"/>
    <property type="match status" value="1"/>
</dbReference>
<feature type="binding site" evidence="10">
    <location>
        <position position="98"/>
    </location>
    <ligand>
        <name>Zn(2+)</name>
        <dbReference type="ChEBI" id="CHEBI:29105"/>
    </ligand>
</feature>
<comment type="similarity">
    <text evidence="7">Belongs to the gmhB family.</text>
</comment>
<comment type="cofactor">
    <cofactor evidence="10">
        <name>Zn(2+)</name>
        <dbReference type="ChEBI" id="CHEBI:29105"/>
    </cofactor>
</comment>
<evidence type="ECO:0000313" key="12">
    <source>
        <dbReference type="Proteomes" id="UP000075420"/>
    </source>
</evidence>
<name>A0A150PQ77_SORCE</name>
<evidence type="ECO:0000313" key="11">
    <source>
        <dbReference type="EMBL" id="KYF57812.1"/>
    </source>
</evidence>
<feature type="binding site" evidence="10">
    <location>
        <position position="118"/>
    </location>
    <ligand>
        <name>Zn(2+)</name>
        <dbReference type="ChEBI" id="CHEBI:29105"/>
    </ligand>
</feature>
<dbReference type="InterPro" id="IPR004446">
    <property type="entry name" value="Heptose_bisP_phosphatase"/>
</dbReference>
<evidence type="ECO:0000256" key="3">
    <source>
        <dbReference type="ARBA" id="ARBA00022723"/>
    </source>
</evidence>
<feature type="active site" description="Nucleophile" evidence="8">
    <location>
        <position position="9"/>
    </location>
</feature>
<evidence type="ECO:0000256" key="9">
    <source>
        <dbReference type="PIRSR" id="PIRSR004682-3"/>
    </source>
</evidence>
<dbReference type="PANTHER" id="PTHR42891:SF1">
    <property type="entry name" value="D-GLYCERO-BETA-D-MANNO-HEPTOSE-1,7-BISPHOSPHATE 7-PHOSPHATASE"/>
    <property type="match status" value="1"/>
</dbReference>
<dbReference type="Pfam" id="PF13242">
    <property type="entry name" value="Hydrolase_like"/>
    <property type="match status" value="1"/>
</dbReference>
<accession>A0A150PQ77</accession>
<reference evidence="11 12" key="1">
    <citation type="submission" date="2014-02" db="EMBL/GenBank/DDBJ databases">
        <title>The small core and large imbalanced accessory genome model reveals a collaborative survival strategy of Sorangium cellulosum strains in nature.</title>
        <authorList>
            <person name="Han K."/>
            <person name="Peng R."/>
            <person name="Blom J."/>
            <person name="Li Y.-Z."/>
        </authorList>
    </citation>
    <scope>NUCLEOTIDE SEQUENCE [LARGE SCALE GENOMIC DNA]</scope>
    <source>
        <strain evidence="11 12">So0157-25</strain>
    </source>
</reference>
<dbReference type="GO" id="GO:0016791">
    <property type="term" value="F:phosphatase activity"/>
    <property type="evidence" value="ECO:0007669"/>
    <property type="project" value="InterPro"/>
</dbReference>
<feature type="binding site" evidence="10">
    <location>
        <position position="100"/>
    </location>
    <ligand>
        <name>Zn(2+)</name>
        <dbReference type="ChEBI" id="CHEBI:29105"/>
    </ligand>
</feature>
<evidence type="ECO:0000256" key="10">
    <source>
        <dbReference type="PIRSR" id="PIRSR004682-4"/>
    </source>
</evidence>